<dbReference type="AlphaFoldDB" id="A0AAE0H5M5"/>
<gene>
    <name evidence="1" type="ORF">CYMTET_3157</name>
</gene>
<accession>A0AAE0H5M5</accession>
<dbReference type="EMBL" id="LGRX02000145">
    <property type="protein sequence ID" value="KAK3289416.1"/>
    <property type="molecule type" value="Genomic_DNA"/>
</dbReference>
<protein>
    <submittedName>
        <fullName evidence="1">Uncharacterized protein</fullName>
    </submittedName>
</protein>
<keyword evidence="2" id="KW-1185">Reference proteome</keyword>
<comment type="caution">
    <text evidence="1">The sequence shown here is derived from an EMBL/GenBank/DDBJ whole genome shotgun (WGS) entry which is preliminary data.</text>
</comment>
<proteinExistence type="predicted"/>
<reference evidence="1 2" key="1">
    <citation type="journal article" date="2015" name="Genome Biol. Evol.">
        <title>Comparative Genomics of a Bacterivorous Green Alga Reveals Evolutionary Causalities and Consequences of Phago-Mixotrophic Mode of Nutrition.</title>
        <authorList>
            <person name="Burns J.A."/>
            <person name="Paasch A."/>
            <person name="Narechania A."/>
            <person name="Kim E."/>
        </authorList>
    </citation>
    <scope>NUCLEOTIDE SEQUENCE [LARGE SCALE GENOMIC DNA]</scope>
    <source>
        <strain evidence="1 2">PLY_AMNH</strain>
    </source>
</reference>
<dbReference type="Proteomes" id="UP001190700">
    <property type="component" value="Unassembled WGS sequence"/>
</dbReference>
<organism evidence="1 2">
    <name type="scientific">Cymbomonas tetramitiformis</name>
    <dbReference type="NCBI Taxonomy" id="36881"/>
    <lineage>
        <taxon>Eukaryota</taxon>
        <taxon>Viridiplantae</taxon>
        <taxon>Chlorophyta</taxon>
        <taxon>Pyramimonadophyceae</taxon>
        <taxon>Pyramimonadales</taxon>
        <taxon>Pyramimonadaceae</taxon>
        <taxon>Cymbomonas</taxon>
    </lineage>
</organism>
<evidence type="ECO:0000313" key="1">
    <source>
        <dbReference type="EMBL" id="KAK3289416.1"/>
    </source>
</evidence>
<name>A0AAE0H5M5_9CHLO</name>
<sequence>MCMPTCGSGSGASTVKPVLPIKSAKVRVTGGGMKGCESGGPVHSSPELTDAAAEGLAAADTTAMSAVKVLTFRAAVSAFLAMSVYSVTADTKPTDSPSRSPTTPMTTKWTCTRSCGSCAHQIGKVGKGVTFSQVATALKMQ</sequence>
<evidence type="ECO:0000313" key="2">
    <source>
        <dbReference type="Proteomes" id="UP001190700"/>
    </source>
</evidence>